<dbReference type="CDD" id="cd03451">
    <property type="entry name" value="FkbR2"/>
    <property type="match status" value="1"/>
</dbReference>
<proteinExistence type="predicted"/>
<dbReference type="InterPro" id="IPR029069">
    <property type="entry name" value="HotDog_dom_sf"/>
</dbReference>
<dbReference type="RefSeq" id="WP_106857692.1">
    <property type="nucleotide sequence ID" value="NZ_OGTP01000028.1"/>
</dbReference>
<evidence type="ECO:0000313" key="3">
    <source>
        <dbReference type="Proteomes" id="UP000238169"/>
    </source>
</evidence>
<dbReference type="InterPro" id="IPR052342">
    <property type="entry name" value="MCH/BMMD"/>
</dbReference>
<protein>
    <submittedName>
        <fullName evidence="2">MaoC family dehydratase</fullName>
    </submittedName>
</protein>
<dbReference type="InterPro" id="IPR002539">
    <property type="entry name" value="MaoC-like_dom"/>
</dbReference>
<sequence>MAGLCFEDLVPGLKIEHPIRRTVTEMDNTLFSALTYNCAPLHIDAEYSKNSIFGQRLVNSMFLLALVNGVIVIDTTIGTTLGNLGYDEIKFPKPVFHGDTIHVVTEVLDRRESKKRSDSGVVWFRHTGYNQRNEIVCECKRAGLMLKRADYEALQARIKADAEASRDTAVEEA</sequence>
<name>A0A2U3IDL3_9BURK</name>
<dbReference type="PANTHER" id="PTHR43664:SF1">
    <property type="entry name" value="BETA-METHYLMALYL-COA DEHYDRATASE"/>
    <property type="match status" value="1"/>
</dbReference>
<evidence type="ECO:0000259" key="1">
    <source>
        <dbReference type="Pfam" id="PF01575"/>
    </source>
</evidence>
<dbReference type="SUPFAM" id="SSF54637">
    <property type="entry name" value="Thioesterase/thiol ester dehydrase-isomerase"/>
    <property type="match status" value="1"/>
</dbReference>
<reference evidence="3" key="1">
    <citation type="submission" date="2018-01" db="EMBL/GenBank/DDBJ databases">
        <authorList>
            <person name="Peeters C."/>
        </authorList>
    </citation>
    <scope>NUCLEOTIDE SEQUENCE [LARGE SCALE GENOMIC DNA]</scope>
</reference>
<accession>A0A2U3IDL3</accession>
<feature type="domain" description="MaoC-like" evidence="1">
    <location>
        <begin position="11"/>
        <end position="116"/>
    </location>
</feature>
<evidence type="ECO:0000313" key="2">
    <source>
        <dbReference type="EMBL" id="SPB18230.1"/>
    </source>
</evidence>
<gene>
    <name evidence="2" type="ORF">NOV72_05429</name>
</gene>
<dbReference type="OrthoDB" id="6703795at2"/>
<dbReference type="Pfam" id="PF01575">
    <property type="entry name" value="MaoC_dehydratas"/>
    <property type="match status" value="1"/>
</dbReference>
<organism evidence="2 3">
    <name type="scientific">Caballeronia novacaledonica</name>
    <dbReference type="NCBI Taxonomy" id="1544861"/>
    <lineage>
        <taxon>Bacteria</taxon>
        <taxon>Pseudomonadati</taxon>
        <taxon>Pseudomonadota</taxon>
        <taxon>Betaproteobacteria</taxon>
        <taxon>Burkholderiales</taxon>
        <taxon>Burkholderiaceae</taxon>
        <taxon>Caballeronia</taxon>
    </lineage>
</organism>
<dbReference type="EMBL" id="OGTP01000028">
    <property type="protein sequence ID" value="SPB18230.1"/>
    <property type="molecule type" value="Genomic_DNA"/>
</dbReference>
<keyword evidence="3" id="KW-1185">Reference proteome</keyword>
<dbReference type="Gene3D" id="3.10.129.10">
    <property type="entry name" value="Hotdog Thioesterase"/>
    <property type="match status" value="1"/>
</dbReference>
<dbReference type="AlphaFoldDB" id="A0A2U3IDL3"/>
<dbReference type="PANTHER" id="PTHR43664">
    <property type="entry name" value="MONOAMINE OXIDASE-RELATED"/>
    <property type="match status" value="1"/>
</dbReference>
<dbReference type="Proteomes" id="UP000238169">
    <property type="component" value="Unassembled WGS sequence"/>
</dbReference>